<name>A0A161SAN3_9MICO</name>
<dbReference type="EMBL" id="CAACXN010000010">
    <property type="protein sequence ID" value="VEW10820.1"/>
    <property type="molecule type" value="Genomic_DNA"/>
</dbReference>
<dbReference type="EMBL" id="LQQR01000001">
    <property type="protein sequence ID" value="KZE24494.1"/>
    <property type="molecule type" value="Genomic_DNA"/>
</dbReference>
<dbReference type="GO" id="GO:0008703">
    <property type="term" value="F:5-amino-6-(5-phosphoribosylamino)uracil reductase activity"/>
    <property type="evidence" value="ECO:0007669"/>
    <property type="project" value="InterPro"/>
</dbReference>
<reference evidence="3 5" key="3">
    <citation type="submission" date="2019-02" db="EMBL/GenBank/DDBJ databases">
        <authorList>
            <consortium name="Pathogen Informatics"/>
        </authorList>
    </citation>
    <scope>NUCLEOTIDE SEQUENCE [LARGE SCALE GENOMIC DNA]</scope>
    <source>
        <strain evidence="3 5">3012STDY7078520</strain>
    </source>
</reference>
<organism evidence="3 5">
    <name type="scientific">Brevibacterium casei</name>
    <dbReference type="NCBI Taxonomy" id="33889"/>
    <lineage>
        <taxon>Bacteria</taxon>
        <taxon>Bacillati</taxon>
        <taxon>Actinomycetota</taxon>
        <taxon>Actinomycetes</taxon>
        <taxon>Micrococcales</taxon>
        <taxon>Brevibacteriaceae</taxon>
        <taxon>Brevibacterium</taxon>
    </lineage>
</organism>
<dbReference type="SUPFAM" id="SSF53597">
    <property type="entry name" value="Dihydrofolate reductase-like"/>
    <property type="match status" value="1"/>
</dbReference>
<evidence type="ECO:0000259" key="1">
    <source>
        <dbReference type="Pfam" id="PF01872"/>
    </source>
</evidence>
<evidence type="ECO:0000313" key="2">
    <source>
        <dbReference type="EMBL" id="KZE24494.1"/>
    </source>
</evidence>
<evidence type="ECO:0000313" key="5">
    <source>
        <dbReference type="Proteomes" id="UP000386281"/>
    </source>
</evidence>
<dbReference type="Proteomes" id="UP000076612">
    <property type="component" value="Unassembled WGS sequence"/>
</dbReference>
<reference evidence="2" key="2">
    <citation type="submission" date="2016-01" db="EMBL/GenBank/DDBJ databases">
        <authorList>
            <person name="Hong K.W."/>
        </authorList>
    </citation>
    <scope>NUCLEOTIDE SEQUENCE</scope>
    <source>
        <strain evidence="2">M40</strain>
    </source>
</reference>
<evidence type="ECO:0000313" key="3">
    <source>
        <dbReference type="EMBL" id="VEW10820.1"/>
    </source>
</evidence>
<protein>
    <submittedName>
        <fullName evidence="2">Deaminase</fullName>
    </submittedName>
    <submittedName>
        <fullName evidence="3">RibD C-terminal domain</fullName>
    </submittedName>
</protein>
<dbReference type="InterPro" id="IPR024072">
    <property type="entry name" value="DHFR-like_dom_sf"/>
</dbReference>
<dbReference type="Gene3D" id="3.40.430.10">
    <property type="entry name" value="Dihydrofolate Reductase, subunit A"/>
    <property type="match status" value="1"/>
</dbReference>
<feature type="domain" description="Bacterial bifunctional deaminase-reductase C-terminal" evidence="1">
    <location>
        <begin position="7"/>
        <end position="163"/>
    </location>
</feature>
<dbReference type="Pfam" id="PF01872">
    <property type="entry name" value="RibD_C"/>
    <property type="match status" value="1"/>
</dbReference>
<gene>
    <name evidence="3" type="primary">yyaP_1</name>
    <name evidence="2" type="ORF">AVW13_00195</name>
    <name evidence="3" type="ORF">NCTC12391_00394</name>
</gene>
<dbReference type="InterPro" id="IPR002734">
    <property type="entry name" value="RibDG_C"/>
</dbReference>
<dbReference type="Proteomes" id="UP000386281">
    <property type="component" value="Unassembled WGS sequence"/>
</dbReference>
<dbReference type="GO" id="GO:0009231">
    <property type="term" value="P:riboflavin biosynthetic process"/>
    <property type="evidence" value="ECO:0007669"/>
    <property type="project" value="InterPro"/>
</dbReference>
<dbReference type="STRING" id="33889.AVW13_00195"/>
<proteinExistence type="predicted"/>
<dbReference type="RefSeq" id="WP_063248705.1">
    <property type="nucleotide sequence ID" value="NZ_CAACXN010000010.1"/>
</dbReference>
<sequence length="189" mass="21143">MAELRYSINITVDGCCDHLAIDPDEELHAHHAENLRQADGLLFGRRTYQLMESAWRQPAVTPETDDADAETQTDIDVFAEVIDKAKKYVVSSTLTEVDWNAELLGSDLRSEIERIKDDSVRGLLVGGVTLPRALAELGLIDEYEFVVHPRIAGYGPYVFNGLAEVVDLVPTDRRELESGAAVLHYRPRH</sequence>
<accession>A0A161SAN3</accession>
<reference evidence="4" key="1">
    <citation type="submission" date="2016-01" db="EMBL/GenBank/DDBJ databases">
        <title>Draft genome of Chromobacterium sp. F49.</title>
        <authorList>
            <person name="Hong K.W."/>
        </authorList>
    </citation>
    <scope>NUCLEOTIDE SEQUENCE [LARGE SCALE GENOMIC DNA]</scope>
    <source>
        <strain evidence="4">M40</strain>
    </source>
</reference>
<dbReference type="AlphaFoldDB" id="A0A161SAN3"/>
<evidence type="ECO:0000313" key="4">
    <source>
        <dbReference type="Proteomes" id="UP000076612"/>
    </source>
</evidence>